<feature type="binding site" evidence="8">
    <location>
        <position position="387"/>
    </location>
    <ligand>
        <name>phosphoenolpyruvate</name>
        <dbReference type="ChEBI" id="CHEBI:58702"/>
    </ligand>
</feature>
<evidence type="ECO:0000256" key="6">
    <source>
        <dbReference type="ARBA" id="ARBA00023141"/>
    </source>
</evidence>
<dbReference type="GO" id="GO:0009423">
    <property type="term" value="P:chorismate biosynthetic process"/>
    <property type="evidence" value="ECO:0007669"/>
    <property type="project" value="UniProtKB-UniRule"/>
</dbReference>
<reference evidence="10 11" key="1">
    <citation type="submission" date="2017-10" db="EMBL/GenBank/DDBJ databases">
        <authorList>
            <person name="Banno H."/>
            <person name="Chua N.-H."/>
        </authorList>
    </citation>
    <scope>NUCLEOTIDE SEQUENCE [LARGE SCALE GENOMIC DNA]</scope>
    <source>
        <strain evidence="10">Vibrio tapetis CECT4600</strain>
    </source>
</reference>
<feature type="domain" description="Enolpyruvate transferase" evidence="9">
    <location>
        <begin position="7"/>
        <end position="421"/>
    </location>
</feature>
<evidence type="ECO:0000256" key="7">
    <source>
        <dbReference type="ARBA" id="ARBA00044633"/>
    </source>
</evidence>
<comment type="pathway">
    <text evidence="1 8">Metabolic intermediate biosynthesis; chorismate biosynthesis; chorismate from D-erythrose 4-phosphate and phosphoenolpyruvate: step 6/7.</text>
</comment>
<keyword evidence="5 8" id="KW-0808">Transferase</keyword>
<dbReference type="PROSITE" id="PS00104">
    <property type="entry name" value="EPSP_SYNTHASE_1"/>
    <property type="match status" value="1"/>
</dbReference>
<comment type="similarity">
    <text evidence="2 8">Belongs to the EPSP synthase family.</text>
</comment>
<dbReference type="EMBL" id="LT960611">
    <property type="protein sequence ID" value="SON49627.1"/>
    <property type="molecule type" value="Genomic_DNA"/>
</dbReference>
<dbReference type="EC" id="2.5.1.19" evidence="8"/>
<evidence type="ECO:0000256" key="1">
    <source>
        <dbReference type="ARBA" id="ARBA00004811"/>
    </source>
</evidence>
<keyword evidence="3 8" id="KW-0963">Cytoplasm</keyword>
<keyword evidence="11" id="KW-1185">Reference proteome</keyword>
<dbReference type="PANTHER" id="PTHR21090:SF5">
    <property type="entry name" value="PENTAFUNCTIONAL AROM POLYPEPTIDE"/>
    <property type="match status" value="1"/>
</dbReference>
<keyword evidence="4 8" id="KW-0028">Amino-acid biosynthesis</keyword>
<dbReference type="GO" id="GO:0009073">
    <property type="term" value="P:aromatic amino acid family biosynthetic process"/>
    <property type="evidence" value="ECO:0007669"/>
    <property type="project" value="UniProtKB-KW"/>
</dbReference>
<proteinExistence type="inferred from homology"/>
<dbReference type="SUPFAM" id="SSF55205">
    <property type="entry name" value="EPT/RTPC-like"/>
    <property type="match status" value="1"/>
</dbReference>
<dbReference type="RefSeq" id="WP_102522260.1">
    <property type="nucleotide sequence ID" value="NZ_LT960611.1"/>
</dbReference>
<gene>
    <name evidence="8 10" type="primary">aroA</name>
    <name evidence="10" type="ORF">VTAP4600_A1648</name>
</gene>
<evidence type="ECO:0000313" key="10">
    <source>
        <dbReference type="EMBL" id="SON49627.1"/>
    </source>
</evidence>
<comment type="function">
    <text evidence="8">Catalyzes the transfer of the enolpyruvyl moiety of phosphoenolpyruvate (PEP) to the 5-hydroxyl of shikimate-3-phosphate (S3P) to produce enolpyruvyl shikimate-3-phosphate and inorganic phosphate.</text>
</comment>
<feature type="binding site" evidence="8">
    <location>
        <position position="337"/>
    </location>
    <ligand>
        <name>3-phosphoshikimate</name>
        <dbReference type="ChEBI" id="CHEBI:145989"/>
    </ligand>
</feature>
<dbReference type="InterPro" id="IPR013792">
    <property type="entry name" value="RNA3'P_cycl/enolpyr_Trfase_a/b"/>
</dbReference>
<dbReference type="GO" id="GO:0005737">
    <property type="term" value="C:cytoplasm"/>
    <property type="evidence" value="ECO:0007669"/>
    <property type="project" value="UniProtKB-SubCell"/>
</dbReference>
<feature type="binding site" evidence="8">
    <location>
        <position position="412"/>
    </location>
    <ligand>
        <name>phosphoenolpyruvate</name>
        <dbReference type="ChEBI" id="CHEBI:58702"/>
    </ligand>
</feature>
<feature type="binding site" evidence="8">
    <location>
        <position position="198"/>
    </location>
    <ligand>
        <name>3-phosphoshikimate</name>
        <dbReference type="ChEBI" id="CHEBI:145989"/>
    </ligand>
</feature>
<comment type="subunit">
    <text evidence="8">Monomer.</text>
</comment>
<protein>
    <recommendedName>
        <fullName evidence="8">3-phosphoshikimate 1-carboxyvinyltransferase</fullName>
        <ecNumber evidence="8">2.5.1.19</ecNumber>
    </recommendedName>
    <alternativeName>
        <fullName evidence="8">5-enolpyruvylshikimate-3-phosphate synthase</fullName>
        <shortName evidence="8">EPSP synthase</shortName>
        <shortName evidence="8">EPSPS</shortName>
    </alternativeName>
</protein>
<name>A0A2N8ZCJ5_9VIBR</name>
<dbReference type="InterPro" id="IPR023193">
    <property type="entry name" value="EPSP_synthase_CS"/>
</dbReference>
<feature type="binding site" evidence="8">
    <location>
        <position position="341"/>
    </location>
    <ligand>
        <name>3-phosphoshikimate</name>
        <dbReference type="ChEBI" id="CHEBI:145989"/>
    </ligand>
</feature>
<evidence type="ECO:0000256" key="8">
    <source>
        <dbReference type="HAMAP-Rule" id="MF_00210"/>
    </source>
</evidence>
<dbReference type="PANTHER" id="PTHR21090">
    <property type="entry name" value="AROM/DEHYDROQUINATE SYNTHASE"/>
    <property type="match status" value="1"/>
</dbReference>
<keyword evidence="6 8" id="KW-0057">Aromatic amino acid biosynthesis</keyword>
<dbReference type="CDD" id="cd01556">
    <property type="entry name" value="EPSP_synthase"/>
    <property type="match status" value="1"/>
</dbReference>
<dbReference type="GO" id="GO:0008652">
    <property type="term" value="P:amino acid biosynthetic process"/>
    <property type="evidence" value="ECO:0007669"/>
    <property type="project" value="UniProtKB-KW"/>
</dbReference>
<dbReference type="Proteomes" id="UP000235828">
    <property type="component" value="Chromosome A"/>
</dbReference>
<feature type="binding site" evidence="8">
    <location>
        <position position="23"/>
    </location>
    <ligand>
        <name>3-phosphoshikimate</name>
        <dbReference type="ChEBI" id="CHEBI:145989"/>
    </ligand>
</feature>
<dbReference type="InterPro" id="IPR001986">
    <property type="entry name" value="Enolpyruvate_Tfrase_dom"/>
</dbReference>
<sequence>MESFTLQPIEVVSGEVNLPGSKSVSNRALLLAALAKGKTRLTNLLDSDDIRHMLNALTKLGVTYQLSEDKTVCEVEGLGRAFNTAEATELFLGNAGTAMRPLAAALCLGEGEYVLTGEPRMKERPIGHLVDALKTAGADVEYLETENYPPLKIKSTGLKAGTVSIDGSISSQFLTAFLMSAPLADGEVTINIEGDLVSKPYIDITLHIMKQFGVEVINNNYQSFVIPTGQSYIAPGDFLVEGDASSASYFLAAAAIKGGEIKVTGIGKNSIQGDIQFAYALEKMGAEIEWGDDYVTARKGDLKAVDLDFNHIPDAAMTIATAALFAEGTTAIRNVYNWRVKETDRLFAMATELRKVGAEVEEGEDYITITPPQSLTHAAIDTYDDHRIAMCFSLVALSDTPVTINDPKCTSKTFPDYFEKLAGLSK</sequence>
<feature type="binding site" evidence="8">
    <location>
        <position position="345"/>
    </location>
    <ligand>
        <name>phosphoenolpyruvate</name>
        <dbReference type="ChEBI" id="CHEBI:58702"/>
    </ligand>
</feature>
<dbReference type="FunFam" id="3.65.10.10:FF:000003">
    <property type="entry name" value="3-phosphoshikimate 1-carboxyvinyltransferase"/>
    <property type="match status" value="1"/>
</dbReference>
<dbReference type="OrthoDB" id="9809920at2"/>
<dbReference type="InterPro" id="IPR036968">
    <property type="entry name" value="Enolpyruvate_Tfrase_sf"/>
</dbReference>
<comment type="catalytic activity">
    <reaction evidence="7">
        <text>3-phosphoshikimate + phosphoenolpyruvate = 5-O-(1-carboxyvinyl)-3-phosphoshikimate + phosphate</text>
        <dbReference type="Rhea" id="RHEA:21256"/>
        <dbReference type="ChEBI" id="CHEBI:43474"/>
        <dbReference type="ChEBI" id="CHEBI:57701"/>
        <dbReference type="ChEBI" id="CHEBI:58702"/>
        <dbReference type="ChEBI" id="CHEBI:145989"/>
        <dbReference type="EC" id="2.5.1.19"/>
    </reaction>
    <physiologicalReaction direction="left-to-right" evidence="7">
        <dbReference type="Rhea" id="RHEA:21257"/>
    </physiologicalReaction>
</comment>
<feature type="binding site" evidence="8">
    <location>
        <position position="172"/>
    </location>
    <ligand>
        <name>phosphoenolpyruvate</name>
        <dbReference type="ChEBI" id="CHEBI:58702"/>
    </ligand>
</feature>
<organism evidence="10 11">
    <name type="scientific">Vibrio tapetis subsp. tapetis</name>
    <dbReference type="NCBI Taxonomy" id="1671868"/>
    <lineage>
        <taxon>Bacteria</taxon>
        <taxon>Pseudomonadati</taxon>
        <taxon>Pseudomonadota</taxon>
        <taxon>Gammaproteobacteria</taxon>
        <taxon>Vibrionales</taxon>
        <taxon>Vibrionaceae</taxon>
        <taxon>Vibrio</taxon>
    </lineage>
</organism>
<dbReference type="FunFam" id="3.65.10.10:FF:000004">
    <property type="entry name" value="3-phosphoshikimate 1-carboxyvinyltransferase"/>
    <property type="match status" value="1"/>
</dbReference>
<accession>A0A2N8ZCJ5</accession>
<feature type="binding site" evidence="8">
    <location>
        <position position="22"/>
    </location>
    <ligand>
        <name>3-phosphoshikimate</name>
        <dbReference type="ChEBI" id="CHEBI:145989"/>
    </ligand>
</feature>
<feature type="binding site" evidence="8">
    <location>
        <position position="171"/>
    </location>
    <ligand>
        <name>3-phosphoshikimate</name>
        <dbReference type="ChEBI" id="CHEBI:145989"/>
    </ligand>
</feature>
<dbReference type="UniPathway" id="UPA00053">
    <property type="reaction ID" value="UER00089"/>
</dbReference>
<dbReference type="Pfam" id="PF00275">
    <property type="entry name" value="EPSP_synthase"/>
    <property type="match status" value="1"/>
</dbReference>
<feature type="binding site" evidence="8">
    <location>
        <position position="96"/>
    </location>
    <ligand>
        <name>phosphoenolpyruvate</name>
        <dbReference type="ChEBI" id="CHEBI:58702"/>
    </ligand>
</feature>
<evidence type="ECO:0000256" key="3">
    <source>
        <dbReference type="ARBA" id="ARBA00022490"/>
    </source>
</evidence>
<dbReference type="InterPro" id="IPR006264">
    <property type="entry name" value="EPSP_synthase"/>
</dbReference>
<comment type="subcellular location">
    <subcellularLocation>
        <location evidence="8">Cytoplasm</location>
    </subcellularLocation>
</comment>
<dbReference type="Gene3D" id="3.65.10.10">
    <property type="entry name" value="Enolpyruvate transferase domain"/>
    <property type="match status" value="2"/>
</dbReference>
<feature type="binding site" evidence="8">
    <location>
        <position position="124"/>
    </location>
    <ligand>
        <name>phosphoenolpyruvate</name>
        <dbReference type="ChEBI" id="CHEBI:58702"/>
    </ligand>
</feature>
<dbReference type="KEGG" id="vta:A1648"/>
<feature type="binding site" evidence="8">
    <location>
        <position position="22"/>
    </location>
    <ligand>
        <name>phosphoenolpyruvate</name>
        <dbReference type="ChEBI" id="CHEBI:58702"/>
    </ligand>
</feature>
<feature type="binding site" evidence="8">
    <location>
        <position position="172"/>
    </location>
    <ligand>
        <name>3-phosphoshikimate</name>
        <dbReference type="ChEBI" id="CHEBI:145989"/>
    </ligand>
</feature>
<evidence type="ECO:0000256" key="4">
    <source>
        <dbReference type="ARBA" id="ARBA00022605"/>
    </source>
</evidence>
<dbReference type="PROSITE" id="PS00885">
    <property type="entry name" value="EPSP_SYNTHASE_2"/>
    <property type="match status" value="1"/>
</dbReference>
<evidence type="ECO:0000256" key="5">
    <source>
        <dbReference type="ARBA" id="ARBA00022679"/>
    </source>
</evidence>
<evidence type="ECO:0000259" key="9">
    <source>
        <dbReference type="Pfam" id="PF00275"/>
    </source>
</evidence>
<dbReference type="GO" id="GO:0003866">
    <property type="term" value="F:3-phosphoshikimate 1-carboxyvinyltransferase activity"/>
    <property type="evidence" value="ECO:0007669"/>
    <property type="project" value="UniProtKB-UniRule"/>
</dbReference>
<evidence type="ECO:0000256" key="2">
    <source>
        <dbReference type="ARBA" id="ARBA00009948"/>
    </source>
</evidence>
<dbReference type="NCBIfam" id="TIGR01356">
    <property type="entry name" value="aroA"/>
    <property type="match status" value="1"/>
</dbReference>
<feature type="active site" description="Proton acceptor" evidence="8">
    <location>
        <position position="314"/>
    </location>
</feature>
<dbReference type="PIRSF" id="PIRSF000505">
    <property type="entry name" value="EPSPS"/>
    <property type="match status" value="1"/>
</dbReference>
<feature type="binding site" evidence="8">
    <location>
        <position position="314"/>
    </location>
    <ligand>
        <name>3-phosphoshikimate</name>
        <dbReference type="ChEBI" id="CHEBI:145989"/>
    </ligand>
</feature>
<feature type="binding site" evidence="8">
    <location>
        <position position="170"/>
    </location>
    <ligand>
        <name>3-phosphoshikimate</name>
        <dbReference type="ChEBI" id="CHEBI:145989"/>
    </ligand>
</feature>
<evidence type="ECO:0000313" key="11">
    <source>
        <dbReference type="Proteomes" id="UP000235828"/>
    </source>
</evidence>
<feature type="binding site" evidence="8">
    <location>
        <position position="27"/>
    </location>
    <ligand>
        <name>3-phosphoshikimate</name>
        <dbReference type="ChEBI" id="CHEBI:145989"/>
    </ligand>
</feature>
<dbReference type="HAMAP" id="MF_00210">
    <property type="entry name" value="EPSP_synth"/>
    <property type="match status" value="1"/>
</dbReference>
<dbReference type="AlphaFoldDB" id="A0A2N8ZCJ5"/>